<proteinExistence type="predicted"/>
<name>A0A382XN17_9ZZZZ</name>
<dbReference type="EMBL" id="UINC01168602">
    <property type="protein sequence ID" value="SVD71708.1"/>
    <property type="molecule type" value="Genomic_DNA"/>
</dbReference>
<protein>
    <submittedName>
        <fullName evidence="1">Uncharacterized protein</fullName>
    </submittedName>
</protein>
<dbReference type="AlphaFoldDB" id="A0A382XN17"/>
<gene>
    <name evidence="1" type="ORF">METZ01_LOCUS424562</name>
</gene>
<evidence type="ECO:0000313" key="1">
    <source>
        <dbReference type="EMBL" id="SVD71708.1"/>
    </source>
</evidence>
<organism evidence="1">
    <name type="scientific">marine metagenome</name>
    <dbReference type="NCBI Taxonomy" id="408172"/>
    <lineage>
        <taxon>unclassified sequences</taxon>
        <taxon>metagenomes</taxon>
        <taxon>ecological metagenomes</taxon>
    </lineage>
</organism>
<reference evidence="1" key="1">
    <citation type="submission" date="2018-05" db="EMBL/GenBank/DDBJ databases">
        <authorList>
            <person name="Lanie J.A."/>
            <person name="Ng W.-L."/>
            <person name="Kazmierczak K.M."/>
            <person name="Andrzejewski T.M."/>
            <person name="Davidsen T.M."/>
            <person name="Wayne K.J."/>
            <person name="Tettelin H."/>
            <person name="Glass J.I."/>
            <person name="Rusch D."/>
            <person name="Podicherti R."/>
            <person name="Tsui H.-C.T."/>
            <person name="Winkler M.E."/>
        </authorList>
    </citation>
    <scope>NUCLEOTIDE SEQUENCE</scope>
</reference>
<sequence>MTEEKSKKQTALNLLDMIIEKAYSEDLNFKKQMVKQHKASKAVGESWMCFHLKVLRELLEGE</sequence>
<accession>A0A382XN17</accession>